<dbReference type="Pfam" id="PF01030">
    <property type="entry name" value="Recep_L_domain"/>
    <property type="match status" value="1"/>
</dbReference>
<feature type="chain" id="PRO_5040116441" description="Receptor L-domain domain-containing protein" evidence="1">
    <location>
        <begin position="23"/>
        <end position="128"/>
    </location>
</feature>
<evidence type="ECO:0000259" key="2">
    <source>
        <dbReference type="Pfam" id="PF01030"/>
    </source>
</evidence>
<dbReference type="EMBL" id="JAFJMO010000002">
    <property type="protein sequence ID" value="KAJ8284317.1"/>
    <property type="molecule type" value="Genomic_DNA"/>
</dbReference>
<proteinExistence type="predicted"/>
<keyword evidence="4" id="KW-1185">Reference proteome</keyword>
<dbReference type="OrthoDB" id="6219513at2759"/>
<dbReference type="InterPro" id="IPR000494">
    <property type="entry name" value="Rcpt_L-dom"/>
</dbReference>
<evidence type="ECO:0000256" key="1">
    <source>
        <dbReference type="SAM" id="SignalP"/>
    </source>
</evidence>
<dbReference type="AlphaFoldDB" id="A0A9Q1DYW0"/>
<dbReference type="SUPFAM" id="SSF52058">
    <property type="entry name" value="L domain-like"/>
    <property type="match status" value="1"/>
</dbReference>
<gene>
    <name evidence="3" type="ORF">COCON_G00031670</name>
</gene>
<sequence length="128" mass="13812">METARSLLFLGVVLVGVQSILGREVCLGTDMKLALPSSLENHYEMLRLLYSGCQVVHGNLEITHLHRAPDLSFLQGIVEVQGYVLISQVSVSTVPLDSLRIIRGSQLYNSSYALAVVDNTASPGGGQD</sequence>
<keyword evidence="1" id="KW-0732">Signal</keyword>
<organism evidence="3 4">
    <name type="scientific">Conger conger</name>
    <name type="common">Conger eel</name>
    <name type="synonym">Muraena conger</name>
    <dbReference type="NCBI Taxonomy" id="82655"/>
    <lineage>
        <taxon>Eukaryota</taxon>
        <taxon>Metazoa</taxon>
        <taxon>Chordata</taxon>
        <taxon>Craniata</taxon>
        <taxon>Vertebrata</taxon>
        <taxon>Euteleostomi</taxon>
        <taxon>Actinopterygii</taxon>
        <taxon>Neopterygii</taxon>
        <taxon>Teleostei</taxon>
        <taxon>Anguilliformes</taxon>
        <taxon>Congridae</taxon>
        <taxon>Conger</taxon>
    </lineage>
</organism>
<evidence type="ECO:0000313" key="4">
    <source>
        <dbReference type="Proteomes" id="UP001152803"/>
    </source>
</evidence>
<reference evidence="3" key="1">
    <citation type="journal article" date="2023" name="Science">
        <title>Genome structures resolve the early diversification of teleost fishes.</title>
        <authorList>
            <person name="Parey E."/>
            <person name="Louis A."/>
            <person name="Montfort J."/>
            <person name="Bouchez O."/>
            <person name="Roques C."/>
            <person name="Iampietro C."/>
            <person name="Lluch J."/>
            <person name="Castinel A."/>
            <person name="Donnadieu C."/>
            <person name="Desvignes T."/>
            <person name="Floi Bucao C."/>
            <person name="Jouanno E."/>
            <person name="Wen M."/>
            <person name="Mejri S."/>
            <person name="Dirks R."/>
            <person name="Jansen H."/>
            <person name="Henkel C."/>
            <person name="Chen W.J."/>
            <person name="Zahm M."/>
            <person name="Cabau C."/>
            <person name="Klopp C."/>
            <person name="Thompson A.W."/>
            <person name="Robinson-Rechavi M."/>
            <person name="Braasch I."/>
            <person name="Lecointre G."/>
            <person name="Bobe J."/>
            <person name="Postlethwait J.H."/>
            <person name="Berthelot C."/>
            <person name="Roest Crollius H."/>
            <person name="Guiguen Y."/>
        </authorList>
    </citation>
    <scope>NUCLEOTIDE SEQUENCE</scope>
    <source>
        <strain evidence="3">Concon-B</strain>
    </source>
</reference>
<feature type="signal peptide" evidence="1">
    <location>
        <begin position="1"/>
        <end position="22"/>
    </location>
</feature>
<dbReference type="Gene3D" id="3.80.20.20">
    <property type="entry name" value="Receptor L-domain"/>
    <property type="match status" value="1"/>
</dbReference>
<protein>
    <recommendedName>
        <fullName evidence="2">Receptor L-domain domain-containing protein</fullName>
    </recommendedName>
</protein>
<evidence type="ECO:0000313" key="3">
    <source>
        <dbReference type="EMBL" id="KAJ8284317.1"/>
    </source>
</evidence>
<accession>A0A9Q1DYW0</accession>
<name>A0A9Q1DYW0_CONCO</name>
<comment type="caution">
    <text evidence="3">The sequence shown here is derived from an EMBL/GenBank/DDBJ whole genome shotgun (WGS) entry which is preliminary data.</text>
</comment>
<feature type="domain" description="Receptor L-domain" evidence="2">
    <location>
        <begin position="52"/>
        <end position="120"/>
    </location>
</feature>
<dbReference type="InterPro" id="IPR036941">
    <property type="entry name" value="Rcpt_L-dom_sf"/>
</dbReference>
<dbReference type="Proteomes" id="UP001152803">
    <property type="component" value="Unassembled WGS sequence"/>
</dbReference>